<dbReference type="Proteomes" id="UP001634007">
    <property type="component" value="Unassembled WGS sequence"/>
</dbReference>
<keyword evidence="4" id="KW-0539">Nucleus</keyword>
<evidence type="ECO:0000256" key="2">
    <source>
        <dbReference type="ARBA" id="ARBA00023015"/>
    </source>
</evidence>
<feature type="region of interest" description="Disordered" evidence="5">
    <location>
        <begin position="1"/>
        <end position="20"/>
    </location>
</feature>
<dbReference type="AlphaFoldDB" id="A0ABD3K4V1"/>
<feature type="domain" description="BHLH" evidence="6">
    <location>
        <begin position="304"/>
        <end position="353"/>
    </location>
</feature>
<evidence type="ECO:0000256" key="1">
    <source>
        <dbReference type="ARBA" id="ARBA00004123"/>
    </source>
</evidence>
<feature type="compositionally biased region" description="Polar residues" evidence="5">
    <location>
        <begin position="226"/>
        <end position="235"/>
    </location>
</feature>
<evidence type="ECO:0000256" key="5">
    <source>
        <dbReference type="SAM" id="MobiDB-lite"/>
    </source>
</evidence>
<dbReference type="PANTHER" id="PTHR36066:SF2">
    <property type="entry name" value="TRANSCRIPTION FACTOR BHLH145"/>
    <property type="match status" value="1"/>
</dbReference>
<dbReference type="EMBL" id="JBJKBG010000006">
    <property type="protein sequence ID" value="KAL3735079.1"/>
    <property type="molecule type" value="Genomic_DNA"/>
</dbReference>
<comment type="subcellular location">
    <subcellularLocation>
        <location evidence="1">Nucleus</location>
    </subcellularLocation>
</comment>
<reference evidence="7 8" key="1">
    <citation type="submission" date="2024-11" db="EMBL/GenBank/DDBJ databases">
        <title>Chromosome-level genome assembly of Eucalyptus globulus Labill. provides insights into its genome evolution.</title>
        <authorList>
            <person name="Li X."/>
        </authorList>
    </citation>
    <scope>NUCLEOTIDE SEQUENCE [LARGE SCALE GENOMIC DNA]</scope>
    <source>
        <strain evidence="7">CL2024</strain>
        <tissue evidence="7">Fresh tender leaves</tissue>
    </source>
</reference>
<feature type="region of interest" description="Disordered" evidence="5">
    <location>
        <begin position="210"/>
        <end position="273"/>
    </location>
</feature>
<evidence type="ECO:0000313" key="7">
    <source>
        <dbReference type="EMBL" id="KAL3735079.1"/>
    </source>
</evidence>
<comment type="caution">
    <text evidence="7">The sequence shown here is derived from an EMBL/GenBank/DDBJ whole genome shotgun (WGS) entry which is preliminary data.</text>
</comment>
<accession>A0ABD3K4V1</accession>
<keyword evidence="8" id="KW-1185">Reference proteome</keyword>
<dbReference type="PROSITE" id="PS50888">
    <property type="entry name" value="BHLH"/>
    <property type="match status" value="1"/>
</dbReference>
<keyword evidence="2" id="KW-0805">Transcription regulation</keyword>
<dbReference type="CDD" id="cd18917">
    <property type="entry name" value="bHLH_AtSAC51_like"/>
    <property type="match status" value="1"/>
</dbReference>
<evidence type="ECO:0000259" key="6">
    <source>
        <dbReference type="PROSITE" id="PS50888"/>
    </source>
</evidence>
<dbReference type="InterPro" id="IPR037546">
    <property type="entry name" value="SAC51-like"/>
</dbReference>
<feature type="compositionally biased region" description="Acidic residues" evidence="5">
    <location>
        <begin position="210"/>
        <end position="225"/>
    </location>
</feature>
<protein>
    <recommendedName>
        <fullName evidence="6">BHLH domain-containing protein</fullName>
    </recommendedName>
</protein>
<dbReference type="Gene3D" id="4.10.280.10">
    <property type="entry name" value="Helix-loop-helix DNA-binding domain"/>
    <property type="match status" value="1"/>
</dbReference>
<dbReference type="SUPFAM" id="SSF47459">
    <property type="entry name" value="HLH, helix-loop-helix DNA-binding domain"/>
    <property type="match status" value="1"/>
</dbReference>
<proteinExistence type="predicted"/>
<name>A0ABD3K4V1_EUCGL</name>
<dbReference type="InterPro" id="IPR011598">
    <property type="entry name" value="bHLH_dom"/>
</dbReference>
<keyword evidence="3" id="KW-0804">Transcription</keyword>
<dbReference type="GO" id="GO:0005634">
    <property type="term" value="C:nucleus"/>
    <property type="evidence" value="ECO:0007669"/>
    <property type="project" value="UniProtKB-SubCell"/>
</dbReference>
<sequence length="364" mass="40091">MGEASGFPQQPAPWQLPNSELPNLQMNLGYPGLISGQKSGGQQMFPPGRVSPPDMFSGVVPNPRISQSYEPQGWFYCLPRFRQALAPTSDNLVLEDKLPTTTFEKWRDFSMPNTGTVGAQKKFVVFDRSGDQTTLIYSSGNGVPTERLPPWTTKQLCPRSAVNDIVGSNTDHNNHFGPLSVERIHENPETDVQSEMQEDTEELNALLYSDDDTDYSDGDDDDDEVTSTGHSPSTMTDHERRGLSEESNEEIASSIWPVKRRKTSGGDNNQLPSLMDTATSYLNQSIGSEDDAKSSSADGKNYAYGLASISGDKKIKRERIRETVNILQSIVPGGKEKNTIVILDEAINYLKSLKRKAEALGLAP</sequence>
<dbReference type="PANTHER" id="PTHR36066">
    <property type="entry name" value="TRANSCRIPTION FACTOR BHLH145"/>
    <property type="match status" value="1"/>
</dbReference>
<evidence type="ECO:0000313" key="8">
    <source>
        <dbReference type="Proteomes" id="UP001634007"/>
    </source>
</evidence>
<evidence type="ECO:0000256" key="3">
    <source>
        <dbReference type="ARBA" id="ARBA00023163"/>
    </source>
</evidence>
<gene>
    <name evidence="7" type="ORF">ACJRO7_024257</name>
</gene>
<dbReference type="Pfam" id="PF23173">
    <property type="entry name" value="bHLH_SAC51"/>
    <property type="match status" value="1"/>
</dbReference>
<evidence type="ECO:0000256" key="4">
    <source>
        <dbReference type="ARBA" id="ARBA00023242"/>
    </source>
</evidence>
<organism evidence="7 8">
    <name type="scientific">Eucalyptus globulus</name>
    <name type="common">Tasmanian blue gum</name>
    <dbReference type="NCBI Taxonomy" id="34317"/>
    <lineage>
        <taxon>Eukaryota</taxon>
        <taxon>Viridiplantae</taxon>
        <taxon>Streptophyta</taxon>
        <taxon>Embryophyta</taxon>
        <taxon>Tracheophyta</taxon>
        <taxon>Spermatophyta</taxon>
        <taxon>Magnoliopsida</taxon>
        <taxon>eudicotyledons</taxon>
        <taxon>Gunneridae</taxon>
        <taxon>Pentapetalae</taxon>
        <taxon>rosids</taxon>
        <taxon>malvids</taxon>
        <taxon>Myrtales</taxon>
        <taxon>Myrtaceae</taxon>
        <taxon>Myrtoideae</taxon>
        <taxon>Eucalypteae</taxon>
        <taxon>Eucalyptus</taxon>
    </lineage>
</organism>
<dbReference type="InterPro" id="IPR036638">
    <property type="entry name" value="HLH_DNA-bd_sf"/>
</dbReference>